<gene>
    <name evidence="1" type="ORF">ACFPOC_05385</name>
</gene>
<sequence length="97" mass="10748">MKQRLLEELEGLRDAHRRATTQDAFDALELRLRTVEALSASASHRSKSERQSLARVKALVLEAARAHRDGAKQPANFSGAVFTLMQAVRRGTSGYDV</sequence>
<evidence type="ECO:0000313" key="1">
    <source>
        <dbReference type="EMBL" id="MFC5565852.1"/>
    </source>
</evidence>
<dbReference type="Proteomes" id="UP001596056">
    <property type="component" value="Unassembled WGS sequence"/>
</dbReference>
<proteinExistence type="predicted"/>
<name>A0ABW0SAE0_9RHOB</name>
<accession>A0ABW0SAE0</accession>
<protein>
    <submittedName>
        <fullName evidence="1">Uncharacterized protein</fullName>
    </submittedName>
</protein>
<organism evidence="1 2">
    <name type="scientific">Rubellimicrobium aerolatum</name>
    <dbReference type="NCBI Taxonomy" id="490979"/>
    <lineage>
        <taxon>Bacteria</taxon>
        <taxon>Pseudomonadati</taxon>
        <taxon>Pseudomonadota</taxon>
        <taxon>Alphaproteobacteria</taxon>
        <taxon>Rhodobacterales</taxon>
        <taxon>Roseobacteraceae</taxon>
        <taxon>Rubellimicrobium</taxon>
    </lineage>
</organism>
<dbReference type="RefSeq" id="WP_209838641.1">
    <property type="nucleotide sequence ID" value="NZ_JAGGJP010000003.1"/>
</dbReference>
<reference evidence="2" key="1">
    <citation type="journal article" date="2019" name="Int. J. Syst. Evol. Microbiol.">
        <title>The Global Catalogue of Microorganisms (GCM) 10K type strain sequencing project: providing services to taxonomists for standard genome sequencing and annotation.</title>
        <authorList>
            <consortium name="The Broad Institute Genomics Platform"/>
            <consortium name="The Broad Institute Genome Sequencing Center for Infectious Disease"/>
            <person name="Wu L."/>
            <person name="Ma J."/>
        </authorList>
    </citation>
    <scope>NUCLEOTIDE SEQUENCE [LARGE SCALE GENOMIC DNA]</scope>
    <source>
        <strain evidence="2">KACC 11588</strain>
    </source>
</reference>
<comment type="caution">
    <text evidence="1">The sequence shown here is derived from an EMBL/GenBank/DDBJ whole genome shotgun (WGS) entry which is preliminary data.</text>
</comment>
<dbReference type="EMBL" id="JBHSNA010000003">
    <property type="protein sequence ID" value="MFC5565852.1"/>
    <property type="molecule type" value="Genomic_DNA"/>
</dbReference>
<keyword evidence="2" id="KW-1185">Reference proteome</keyword>
<evidence type="ECO:0000313" key="2">
    <source>
        <dbReference type="Proteomes" id="UP001596056"/>
    </source>
</evidence>